<keyword evidence="2" id="KW-0472">Membrane</keyword>
<sequence>MRRRVYRLYQPITVVGLELWQLPVIGMGFVVGLRLVEGMHPAVGLLAGAVTGYLALLLAERLRESYPGASLLHEALWLAQSDRYVPGKDRETTPLFWPDRDDTGA</sequence>
<comment type="caution">
    <text evidence="3">The sequence shown here is derived from an EMBL/GenBank/DDBJ whole genome shotgun (WGS) entry which is preliminary data.</text>
</comment>
<protein>
    <submittedName>
        <fullName evidence="3">Uncharacterized protein</fullName>
    </submittedName>
</protein>
<feature type="transmembrane region" description="Helical" evidence="2">
    <location>
        <begin position="12"/>
        <end position="33"/>
    </location>
</feature>
<evidence type="ECO:0000256" key="2">
    <source>
        <dbReference type="SAM" id="Phobius"/>
    </source>
</evidence>
<evidence type="ECO:0000313" key="3">
    <source>
        <dbReference type="EMBL" id="HEH82401.1"/>
    </source>
</evidence>
<reference evidence="3" key="1">
    <citation type="journal article" date="2020" name="mSystems">
        <title>Genome- and Community-Level Interaction Insights into Carbon Utilization and Element Cycling Functions of Hydrothermarchaeota in Hydrothermal Sediment.</title>
        <authorList>
            <person name="Zhou Z."/>
            <person name="Liu Y."/>
            <person name="Xu W."/>
            <person name="Pan J."/>
            <person name="Luo Z.H."/>
            <person name="Li M."/>
        </authorList>
    </citation>
    <scope>NUCLEOTIDE SEQUENCE [LARGE SCALE GENOMIC DNA]</scope>
    <source>
        <strain evidence="4">SpSt-189</strain>
        <strain evidence="3">SpSt-246</strain>
    </source>
</reference>
<dbReference type="EMBL" id="DSHZ01000212">
    <property type="protein sequence ID" value="HEO42082.1"/>
    <property type="molecule type" value="Genomic_DNA"/>
</dbReference>
<dbReference type="AlphaFoldDB" id="A0A7C2C4B6"/>
<dbReference type="EMBL" id="DSKL01000213">
    <property type="protein sequence ID" value="HEH82401.1"/>
    <property type="molecule type" value="Genomic_DNA"/>
</dbReference>
<name>A0A7C2C4B6_9DEIN</name>
<keyword evidence="2" id="KW-1133">Transmembrane helix</keyword>
<proteinExistence type="predicted"/>
<evidence type="ECO:0000256" key="1">
    <source>
        <dbReference type="SAM" id="MobiDB-lite"/>
    </source>
</evidence>
<feature type="transmembrane region" description="Helical" evidence="2">
    <location>
        <begin position="39"/>
        <end position="59"/>
    </location>
</feature>
<gene>
    <name evidence="4" type="ORF">ENP09_04225</name>
    <name evidence="3" type="ORF">ENP73_05320</name>
</gene>
<feature type="region of interest" description="Disordered" evidence="1">
    <location>
        <begin position="86"/>
        <end position="105"/>
    </location>
</feature>
<keyword evidence="2" id="KW-0812">Transmembrane</keyword>
<accession>A0A7C2C4B6</accession>
<organism evidence="3">
    <name type="scientific">Thermus islandicus</name>
    <dbReference type="NCBI Taxonomy" id="540988"/>
    <lineage>
        <taxon>Bacteria</taxon>
        <taxon>Thermotogati</taxon>
        <taxon>Deinococcota</taxon>
        <taxon>Deinococci</taxon>
        <taxon>Thermales</taxon>
        <taxon>Thermaceae</taxon>
        <taxon>Thermus</taxon>
    </lineage>
</organism>
<evidence type="ECO:0000313" key="4">
    <source>
        <dbReference type="EMBL" id="HEO42082.1"/>
    </source>
</evidence>